<evidence type="ECO:0000256" key="3">
    <source>
        <dbReference type="ARBA" id="ARBA00011245"/>
    </source>
</evidence>
<comment type="function">
    <text evidence="15">Involved in base excision repair of DNA damaged by oxidation or by mutagenic agents. Acts as DNA glycosylase that recognizes and removes damaged bases. Has a preference for oxidized purines, such as 7,8-dihydro-8-oxoguanine (8-oxoG). Has AP (apurinic/apyrimidinic) lyase activity and introduces nicks in the DNA strand. Cleaves the DNA backbone by beta-delta elimination to generate a single-strand break at the site of the removed base with both 3'- and 5'-phosphates.</text>
</comment>
<keyword evidence="6 15" id="KW-0863">Zinc-finger</keyword>
<reference evidence="19" key="1">
    <citation type="submission" date="2019-12" db="EMBL/GenBank/DDBJ databases">
        <authorList>
            <person name="Awala S.I."/>
            <person name="Rhee S.K."/>
        </authorList>
    </citation>
    <scope>NUCLEOTIDE SEQUENCE [LARGE SCALE GENOMIC DNA]</scope>
    <source>
        <strain evidence="19">IM1</strain>
    </source>
</reference>
<feature type="domain" description="Formamidopyrimidine-DNA glycosylase catalytic" evidence="17">
    <location>
        <begin position="2"/>
        <end position="113"/>
    </location>
</feature>
<dbReference type="AlphaFoldDB" id="A0A858Q4X7"/>
<sequence>MPELPEVETTRRGIAPHITGRRIVDVRVREPRLRWPVPPDLSATLAACAVLGVRRRGKYLLLDFEGGTLIAHLGMSGSFRICEPNLPPRRHDHVDLVFEGGICLRYHDPRRFGCLLWTAEPPAQHPLLAELGPEPLEGGFDGAHLHRLAAGRNTAVKSFIMDSHVVVGVGNIYANEALFLAGIHPGRAAGKIGLARYRNLAGRISEVLAASIEQGGTTLRDFVNESGAPGYFKQVLRVYDRGGEPCLACGVPIRCIRLGQRATYYCPGCQH</sequence>
<evidence type="ECO:0000256" key="15">
    <source>
        <dbReference type="HAMAP-Rule" id="MF_00103"/>
    </source>
</evidence>
<keyword evidence="11 15" id="KW-0456">Lyase</keyword>
<evidence type="ECO:0000256" key="9">
    <source>
        <dbReference type="ARBA" id="ARBA00023125"/>
    </source>
</evidence>
<dbReference type="SMART" id="SM00898">
    <property type="entry name" value="Fapy_DNA_glyco"/>
    <property type="match status" value="1"/>
</dbReference>
<dbReference type="Gene3D" id="3.20.190.10">
    <property type="entry name" value="MutM-like, N-terminal"/>
    <property type="match status" value="1"/>
</dbReference>
<evidence type="ECO:0000313" key="18">
    <source>
        <dbReference type="EMBL" id="QJD28889.1"/>
    </source>
</evidence>
<feature type="binding site" evidence="15">
    <location>
        <position position="91"/>
    </location>
    <ligand>
        <name>DNA</name>
        <dbReference type="ChEBI" id="CHEBI:16991"/>
    </ligand>
</feature>
<evidence type="ECO:0000256" key="12">
    <source>
        <dbReference type="ARBA" id="ARBA00023268"/>
    </source>
</evidence>
<dbReference type="PANTHER" id="PTHR22993:SF9">
    <property type="entry name" value="FORMAMIDOPYRIMIDINE-DNA GLYCOSYLASE"/>
    <property type="match status" value="1"/>
</dbReference>
<dbReference type="InterPro" id="IPR012319">
    <property type="entry name" value="FPG_cat"/>
</dbReference>
<evidence type="ECO:0000256" key="13">
    <source>
        <dbReference type="ARBA" id="ARBA00023295"/>
    </source>
</evidence>
<dbReference type="EC" id="3.2.2.23" evidence="15"/>
<keyword evidence="19" id="KW-1185">Reference proteome</keyword>
<evidence type="ECO:0000256" key="8">
    <source>
        <dbReference type="ARBA" id="ARBA00022833"/>
    </source>
</evidence>
<dbReference type="SUPFAM" id="SSF46946">
    <property type="entry name" value="S13-like H2TH domain"/>
    <property type="match status" value="1"/>
</dbReference>
<dbReference type="Pfam" id="PF06831">
    <property type="entry name" value="H2TH"/>
    <property type="match status" value="1"/>
</dbReference>
<comment type="subunit">
    <text evidence="3 15">Monomer.</text>
</comment>
<feature type="active site" description="Proton donor; for delta-elimination activity" evidence="15">
    <location>
        <position position="261"/>
    </location>
</feature>
<comment type="catalytic activity">
    <reaction evidence="1 15">
        <text>Hydrolysis of DNA containing ring-opened 7-methylguanine residues, releasing 2,6-diamino-4-hydroxy-5-(N-methyl)formamidopyrimidine.</text>
        <dbReference type="EC" id="3.2.2.23"/>
    </reaction>
</comment>
<keyword evidence="10 15" id="KW-0234">DNA repair</keyword>
<keyword evidence="12 15" id="KW-0511">Multifunctional enzyme</keyword>
<dbReference type="FunFam" id="3.20.190.10:FF:000001">
    <property type="entry name" value="Formamidopyrimidine-DNA glycosylase"/>
    <property type="match status" value="1"/>
</dbReference>
<keyword evidence="9 15" id="KW-0238">DNA-binding</keyword>
<comment type="catalytic activity">
    <reaction evidence="14 15">
        <text>2'-deoxyribonucleotide-(2'-deoxyribose 5'-phosphate)-2'-deoxyribonucleotide-DNA = a 3'-end 2'-deoxyribonucleotide-(2,3-dehydro-2,3-deoxyribose 5'-phosphate)-DNA + a 5'-end 5'-phospho-2'-deoxyribonucleoside-DNA + H(+)</text>
        <dbReference type="Rhea" id="RHEA:66592"/>
        <dbReference type="Rhea" id="RHEA-COMP:13180"/>
        <dbReference type="Rhea" id="RHEA-COMP:16897"/>
        <dbReference type="Rhea" id="RHEA-COMP:17067"/>
        <dbReference type="ChEBI" id="CHEBI:15378"/>
        <dbReference type="ChEBI" id="CHEBI:136412"/>
        <dbReference type="ChEBI" id="CHEBI:157695"/>
        <dbReference type="ChEBI" id="CHEBI:167181"/>
        <dbReference type="EC" id="4.2.99.18"/>
    </reaction>
</comment>
<keyword evidence="7 15" id="KW-0378">Hydrolase</keyword>
<dbReference type="InterPro" id="IPR015886">
    <property type="entry name" value="H2TH_FPG"/>
</dbReference>
<evidence type="ECO:0000256" key="10">
    <source>
        <dbReference type="ARBA" id="ARBA00023204"/>
    </source>
</evidence>
<dbReference type="GO" id="GO:0034039">
    <property type="term" value="F:8-oxo-7,8-dihydroguanine DNA N-glycosylase activity"/>
    <property type="evidence" value="ECO:0007669"/>
    <property type="project" value="TreeGrafter"/>
</dbReference>
<dbReference type="PROSITE" id="PS51068">
    <property type="entry name" value="FPG_CAT"/>
    <property type="match status" value="1"/>
</dbReference>
<dbReference type="Proteomes" id="UP000503004">
    <property type="component" value="Chromosome"/>
</dbReference>
<dbReference type="InterPro" id="IPR035937">
    <property type="entry name" value="FPG_N"/>
</dbReference>
<protein>
    <recommendedName>
        <fullName evidence="15">Formamidopyrimidine-DNA glycosylase</fullName>
        <shortName evidence="15">Fapy-DNA glycosylase</shortName>
        <ecNumber evidence="15">3.2.2.23</ecNumber>
    </recommendedName>
    <alternativeName>
        <fullName evidence="15">DNA-(apurinic or apyrimidinic site) lyase MutM</fullName>
        <shortName evidence="15">AP lyase MutM</shortName>
        <ecNumber evidence="15">4.2.99.18</ecNumber>
    </alternativeName>
</protein>
<gene>
    <name evidence="15 18" type="primary">mutM</name>
    <name evidence="15" type="synonym">fpg</name>
    <name evidence="18" type="ORF">GNH96_02180</name>
</gene>
<evidence type="ECO:0000256" key="7">
    <source>
        <dbReference type="ARBA" id="ARBA00022801"/>
    </source>
</evidence>
<dbReference type="PROSITE" id="PS51066">
    <property type="entry name" value="ZF_FPG_2"/>
    <property type="match status" value="1"/>
</dbReference>
<dbReference type="InterPro" id="IPR010663">
    <property type="entry name" value="Znf_FPG/IleRS"/>
</dbReference>
<dbReference type="HAMAP" id="MF_00103">
    <property type="entry name" value="Fapy_DNA_glycosyl"/>
    <property type="match status" value="1"/>
</dbReference>
<dbReference type="GO" id="GO:0006284">
    <property type="term" value="P:base-excision repair"/>
    <property type="evidence" value="ECO:0007669"/>
    <property type="project" value="InterPro"/>
</dbReference>
<evidence type="ECO:0000256" key="14">
    <source>
        <dbReference type="ARBA" id="ARBA00044632"/>
    </source>
</evidence>
<evidence type="ECO:0000256" key="2">
    <source>
        <dbReference type="ARBA" id="ARBA00009409"/>
    </source>
</evidence>
<dbReference type="EC" id="4.2.99.18" evidence="15"/>
<dbReference type="PANTHER" id="PTHR22993">
    <property type="entry name" value="FORMAMIDOPYRIMIDINE-DNA GLYCOSYLASE"/>
    <property type="match status" value="1"/>
</dbReference>
<keyword evidence="4 15" id="KW-0479">Metal-binding</keyword>
<dbReference type="InterPro" id="IPR020629">
    <property type="entry name" value="FPG_Glyclase"/>
</dbReference>
<dbReference type="KEGG" id="metu:GNH96_02180"/>
<keyword evidence="5 15" id="KW-0227">DNA damage</keyword>
<accession>A0A858Q4X7</accession>
<evidence type="ECO:0000256" key="1">
    <source>
        <dbReference type="ARBA" id="ARBA00001668"/>
    </source>
</evidence>
<feature type="binding site" evidence="15">
    <location>
        <position position="110"/>
    </location>
    <ligand>
        <name>DNA</name>
        <dbReference type="ChEBI" id="CHEBI:16991"/>
    </ligand>
</feature>
<evidence type="ECO:0000256" key="6">
    <source>
        <dbReference type="ARBA" id="ARBA00022771"/>
    </source>
</evidence>
<evidence type="ECO:0000259" key="17">
    <source>
        <dbReference type="PROSITE" id="PS51068"/>
    </source>
</evidence>
<feature type="active site" description="Proton donor" evidence="15">
    <location>
        <position position="3"/>
    </location>
</feature>
<dbReference type="Pfam" id="PF06827">
    <property type="entry name" value="zf-FPG_IleRS"/>
    <property type="match status" value="1"/>
</dbReference>
<dbReference type="Gene3D" id="1.10.8.50">
    <property type="match status" value="1"/>
</dbReference>
<dbReference type="NCBIfam" id="NF002211">
    <property type="entry name" value="PRK01103.1"/>
    <property type="match status" value="1"/>
</dbReference>
<dbReference type="EMBL" id="CP046565">
    <property type="protein sequence ID" value="QJD28889.1"/>
    <property type="molecule type" value="Genomic_DNA"/>
</dbReference>
<evidence type="ECO:0000256" key="4">
    <source>
        <dbReference type="ARBA" id="ARBA00022723"/>
    </source>
</evidence>
<dbReference type="FunFam" id="1.10.8.50:FF:000003">
    <property type="entry name" value="Formamidopyrimidine-DNA glycosylase"/>
    <property type="match status" value="1"/>
</dbReference>
<dbReference type="SUPFAM" id="SSF81624">
    <property type="entry name" value="N-terminal domain of MutM-like DNA repair proteins"/>
    <property type="match status" value="1"/>
</dbReference>
<comment type="similarity">
    <text evidence="2 15">Belongs to the FPG family.</text>
</comment>
<keyword evidence="13 15" id="KW-0326">Glycosidase</keyword>
<dbReference type="InterPro" id="IPR010979">
    <property type="entry name" value="Ribosomal_uS13-like_H2TH"/>
</dbReference>
<feature type="active site" description="Schiff-base intermediate with DNA" evidence="15">
    <location>
        <position position="2"/>
    </location>
</feature>
<dbReference type="GO" id="GO:0008270">
    <property type="term" value="F:zinc ion binding"/>
    <property type="evidence" value="ECO:0007669"/>
    <property type="project" value="UniProtKB-UniRule"/>
</dbReference>
<dbReference type="CDD" id="cd08966">
    <property type="entry name" value="EcFpg-like_N"/>
    <property type="match status" value="1"/>
</dbReference>
<dbReference type="InterPro" id="IPR000214">
    <property type="entry name" value="Znf_DNA_glyclase/AP_lyase"/>
</dbReference>
<comment type="cofactor">
    <cofactor evidence="15">
        <name>Zn(2+)</name>
        <dbReference type="ChEBI" id="CHEBI:29105"/>
    </cofactor>
    <text evidence="15">Binds 1 zinc ion per subunit.</text>
</comment>
<evidence type="ECO:0000259" key="16">
    <source>
        <dbReference type="PROSITE" id="PS51066"/>
    </source>
</evidence>
<evidence type="ECO:0000313" key="19">
    <source>
        <dbReference type="Proteomes" id="UP000503004"/>
    </source>
</evidence>
<dbReference type="SUPFAM" id="SSF57716">
    <property type="entry name" value="Glucocorticoid receptor-like (DNA-binding domain)"/>
    <property type="match status" value="1"/>
</dbReference>
<dbReference type="PROSITE" id="PS01242">
    <property type="entry name" value="ZF_FPG_1"/>
    <property type="match status" value="1"/>
</dbReference>
<dbReference type="RefSeq" id="WP_169601867.1">
    <property type="nucleotide sequence ID" value="NZ_CP046565.1"/>
</dbReference>
<feature type="active site" description="Proton donor; for beta-elimination activity" evidence="15">
    <location>
        <position position="58"/>
    </location>
</feature>
<feature type="domain" description="FPG-type" evidence="16">
    <location>
        <begin position="237"/>
        <end position="271"/>
    </location>
</feature>
<keyword evidence="8 15" id="KW-0862">Zinc</keyword>
<feature type="binding site" evidence="15">
    <location>
        <position position="152"/>
    </location>
    <ligand>
        <name>DNA</name>
        <dbReference type="ChEBI" id="CHEBI:16991"/>
    </ligand>
</feature>
<dbReference type="GO" id="GO:0140078">
    <property type="term" value="F:class I DNA-(apurinic or apyrimidinic site) endonuclease activity"/>
    <property type="evidence" value="ECO:0007669"/>
    <property type="project" value="UniProtKB-EC"/>
</dbReference>
<evidence type="ECO:0000256" key="11">
    <source>
        <dbReference type="ARBA" id="ARBA00023239"/>
    </source>
</evidence>
<dbReference type="SMART" id="SM01232">
    <property type="entry name" value="H2TH"/>
    <property type="match status" value="1"/>
</dbReference>
<dbReference type="NCBIfam" id="TIGR00577">
    <property type="entry name" value="fpg"/>
    <property type="match status" value="1"/>
</dbReference>
<evidence type="ECO:0000256" key="5">
    <source>
        <dbReference type="ARBA" id="ARBA00022763"/>
    </source>
</evidence>
<proteinExistence type="inferred from homology"/>
<dbReference type="InterPro" id="IPR015887">
    <property type="entry name" value="DNA_glyclase_Znf_dom_DNA_BS"/>
</dbReference>
<name>A0A858Q4X7_9GAMM</name>
<dbReference type="GO" id="GO:0003684">
    <property type="term" value="F:damaged DNA binding"/>
    <property type="evidence" value="ECO:0007669"/>
    <property type="project" value="InterPro"/>
</dbReference>
<dbReference type="Pfam" id="PF01149">
    <property type="entry name" value="Fapy_DNA_glyco"/>
    <property type="match status" value="1"/>
</dbReference>
<organism evidence="18 19">
    <name type="scientific">Methylococcus geothermalis</name>
    <dbReference type="NCBI Taxonomy" id="2681310"/>
    <lineage>
        <taxon>Bacteria</taxon>
        <taxon>Pseudomonadati</taxon>
        <taxon>Pseudomonadota</taxon>
        <taxon>Gammaproteobacteria</taxon>
        <taxon>Methylococcales</taxon>
        <taxon>Methylococcaceae</taxon>
        <taxon>Methylococcus</taxon>
    </lineage>
</organism>